<dbReference type="Gene3D" id="2.40.380.10">
    <property type="entry name" value="FomD-like"/>
    <property type="match status" value="1"/>
</dbReference>
<dbReference type="AlphaFoldDB" id="A0A4R2Q7A9"/>
<evidence type="ECO:0008006" key="3">
    <source>
        <dbReference type="Google" id="ProtNLM"/>
    </source>
</evidence>
<keyword evidence="2" id="KW-1185">Reference proteome</keyword>
<dbReference type="InterPro" id="IPR035930">
    <property type="entry name" value="FomD-like_sf"/>
</dbReference>
<comment type="caution">
    <text evidence="1">The sequence shown here is derived from an EMBL/GenBank/DDBJ whole genome shotgun (WGS) entry which is preliminary data.</text>
</comment>
<organism evidence="1 2">
    <name type="scientific">Tamaricihabitans halophyticus</name>
    <dbReference type="NCBI Taxonomy" id="1262583"/>
    <lineage>
        <taxon>Bacteria</taxon>
        <taxon>Bacillati</taxon>
        <taxon>Actinomycetota</taxon>
        <taxon>Actinomycetes</taxon>
        <taxon>Pseudonocardiales</taxon>
        <taxon>Pseudonocardiaceae</taxon>
        <taxon>Tamaricihabitans</taxon>
    </lineage>
</organism>
<evidence type="ECO:0000313" key="2">
    <source>
        <dbReference type="Proteomes" id="UP000294911"/>
    </source>
</evidence>
<gene>
    <name evidence="1" type="ORF">EV191_11978</name>
</gene>
<reference evidence="1 2" key="1">
    <citation type="submission" date="2019-03" db="EMBL/GenBank/DDBJ databases">
        <title>Genomic Encyclopedia of Type Strains, Phase IV (KMG-IV): sequencing the most valuable type-strain genomes for metagenomic binning, comparative biology and taxonomic classification.</title>
        <authorList>
            <person name="Goeker M."/>
        </authorList>
    </citation>
    <scope>NUCLEOTIDE SEQUENCE [LARGE SCALE GENOMIC DNA]</scope>
    <source>
        <strain evidence="1 2">DSM 45765</strain>
    </source>
</reference>
<name>A0A4R2Q7A9_9PSEU</name>
<dbReference type="EMBL" id="SLXQ01000019">
    <property type="protein sequence ID" value="TCP44793.1"/>
    <property type="molecule type" value="Genomic_DNA"/>
</dbReference>
<proteinExistence type="predicted"/>
<protein>
    <recommendedName>
        <fullName evidence="3">DUF402 domain-containing protein</fullName>
    </recommendedName>
</protein>
<dbReference type="SUPFAM" id="SSF159234">
    <property type="entry name" value="FomD-like"/>
    <property type="match status" value="1"/>
</dbReference>
<evidence type="ECO:0000313" key="1">
    <source>
        <dbReference type="EMBL" id="TCP44793.1"/>
    </source>
</evidence>
<dbReference type="Proteomes" id="UP000294911">
    <property type="component" value="Unassembled WGS sequence"/>
</dbReference>
<accession>A0A4R2Q7A9</accession>
<sequence>MPLLCPRVGTAITPQLADTIDHAQSIRHYSSGNSRRLRLCRAERWGLRAECPTPEDPFHASETTWLLPAIGIRLTRQQPRSIHSPGASVLTAVRIRVDGTRWYSADLLLGLAVPAGCAARIARSEEFAAAVASGLIRGTDADFALRTVHRTLDELCRCRHDVSSWLAAHRVFEVWPPM</sequence>